<gene>
    <name evidence="13" type="ORF">SAMEA4029009_CIC11G00000001464</name>
</gene>
<dbReference type="InterPro" id="IPR028564">
    <property type="entry name" value="MT_TRM10-typ"/>
</dbReference>
<sequence length="323" mass="37474">MLEVESQEPSAKRQKVDIPEGMSKNAWKKLQKQKKWEDQKDEYRNKRKEKKKAARARKAERKANGTELDDNYHLQAKKALPQTQKPSGVKIIMDCEFDELMSDKEIVSMSNQITRCYSAKRHADYEVDLVVSSFNKRLKGRFEKSVLDYTKWQNMTFKENNTLAELLPSNKDELAKYVYLTADTENELEELEEGHTYIIGGIVDKNRHKKLCLNKANELGLKVARLPIGKYIEMNGRHVLATSHVYEIMALWFEMDHSWEKAFNAVLPPRKLKAKSEVTEEGEQDKKVKELESKEEIDGEEKGGDEENDIEGKEDEENGEVDE</sequence>
<feature type="domain" description="SAM-dependent MTase TRM10-type" evidence="12">
    <location>
        <begin position="76"/>
        <end position="274"/>
    </location>
</feature>
<feature type="binding site" evidence="10">
    <location>
        <position position="212"/>
    </location>
    <ligand>
        <name>S-adenosyl-L-methionine</name>
        <dbReference type="ChEBI" id="CHEBI:59789"/>
    </ligand>
</feature>
<protein>
    <recommendedName>
        <fullName evidence="2">tRNA (guanine(9)-N1)-methyltransferase</fullName>
        <ecNumber evidence="1">2.1.1.221</ecNumber>
    </recommendedName>
    <alternativeName>
        <fullName evidence="7">tRNA methyltransferase 10</fullName>
    </alternativeName>
    <alternativeName>
        <fullName evidence="6">tRNA(m1G9)-methyltransferase</fullName>
    </alternativeName>
</protein>
<dbReference type="GO" id="GO:0002939">
    <property type="term" value="P:tRNA N1-guanine methylation"/>
    <property type="evidence" value="ECO:0007669"/>
    <property type="project" value="TreeGrafter"/>
</dbReference>
<feature type="region of interest" description="Disordered" evidence="11">
    <location>
        <begin position="1"/>
        <end position="70"/>
    </location>
</feature>
<dbReference type="Proteomes" id="UP000182259">
    <property type="component" value="Chromosome V"/>
</dbReference>
<dbReference type="InterPro" id="IPR007356">
    <property type="entry name" value="tRNA_m1G_MeTrfase_euk"/>
</dbReference>
<evidence type="ECO:0000256" key="8">
    <source>
        <dbReference type="ARBA" id="ARBA00048434"/>
    </source>
</evidence>
<evidence type="ECO:0000256" key="1">
    <source>
        <dbReference type="ARBA" id="ARBA00012797"/>
    </source>
</evidence>
<name>A0A1L0C1E7_9ASCO</name>
<feature type="active site" description="Proton acceptor" evidence="9">
    <location>
        <position position="204"/>
    </location>
</feature>
<evidence type="ECO:0000256" key="11">
    <source>
        <dbReference type="SAM" id="MobiDB-lite"/>
    </source>
</evidence>
<dbReference type="Gene3D" id="3.40.1280.30">
    <property type="match status" value="1"/>
</dbReference>
<evidence type="ECO:0000256" key="7">
    <source>
        <dbReference type="ARBA" id="ARBA00032166"/>
    </source>
</evidence>
<feature type="compositionally biased region" description="Basic and acidic residues" evidence="11">
    <location>
        <begin position="34"/>
        <end position="44"/>
    </location>
</feature>
<proteinExistence type="predicted"/>
<dbReference type="EMBL" id="LT635768">
    <property type="protein sequence ID" value="SGZ57323.1"/>
    <property type="molecule type" value="Genomic_DNA"/>
</dbReference>
<feature type="binding site" evidence="10">
    <location>
        <position position="180"/>
    </location>
    <ligand>
        <name>S-adenosyl-L-methionine</name>
        <dbReference type="ChEBI" id="CHEBI:59789"/>
    </ligand>
</feature>
<keyword evidence="4" id="KW-0808">Transferase</keyword>
<feature type="binding site" evidence="10">
    <location>
        <position position="226"/>
    </location>
    <ligand>
        <name>S-adenosyl-L-methionine</name>
        <dbReference type="ChEBI" id="CHEBI:59789"/>
    </ligand>
</feature>
<feature type="compositionally biased region" description="Basic residues" evidence="11">
    <location>
        <begin position="45"/>
        <end position="60"/>
    </location>
</feature>
<comment type="catalytic activity">
    <reaction evidence="8">
        <text>guanosine(9) in tRNA + S-adenosyl-L-methionine = N(1)-methylguanosine(9) in tRNA + S-adenosyl-L-homocysteine + H(+)</text>
        <dbReference type="Rhea" id="RHEA:43156"/>
        <dbReference type="Rhea" id="RHEA-COMP:10367"/>
        <dbReference type="Rhea" id="RHEA-COMP:10368"/>
        <dbReference type="ChEBI" id="CHEBI:15378"/>
        <dbReference type="ChEBI" id="CHEBI:57856"/>
        <dbReference type="ChEBI" id="CHEBI:59789"/>
        <dbReference type="ChEBI" id="CHEBI:73542"/>
        <dbReference type="ChEBI" id="CHEBI:74269"/>
        <dbReference type="EC" id="2.1.1.221"/>
    </reaction>
</comment>
<evidence type="ECO:0000313" key="13">
    <source>
        <dbReference type="EMBL" id="SGZ57323.1"/>
    </source>
</evidence>
<feature type="binding site" evidence="10">
    <location>
        <position position="200"/>
    </location>
    <ligand>
        <name>S-adenosyl-L-methionine</name>
        <dbReference type="ChEBI" id="CHEBI:59789"/>
    </ligand>
</feature>
<dbReference type="PANTHER" id="PTHR13563">
    <property type="entry name" value="TRNA (GUANINE-9-) METHYLTRANSFERASE"/>
    <property type="match status" value="1"/>
</dbReference>
<keyword evidence="5" id="KW-0949">S-adenosyl-L-methionine</keyword>
<evidence type="ECO:0000256" key="4">
    <source>
        <dbReference type="ARBA" id="ARBA00022679"/>
    </source>
</evidence>
<evidence type="ECO:0000256" key="3">
    <source>
        <dbReference type="ARBA" id="ARBA00022603"/>
    </source>
</evidence>
<keyword evidence="3" id="KW-0489">Methyltransferase</keyword>
<evidence type="ECO:0000256" key="2">
    <source>
        <dbReference type="ARBA" id="ARBA00020451"/>
    </source>
</evidence>
<dbReference type="GO" id="GO:0052905">
    <property type="term" value="F:tRNA (guanosine(9)-N1)-methyltransferase activity"/>
    <property type="evidence" value="ECO:0007669"/>
    <property type="project" value="UniProtKB-EC"/>
</dbReference>
<evidence type="ECO:0000256" key="5">
    <source>
        <dbReference type="ARBA" id="ARBA00022691"/>
    </source>
</evidence>
<organism evidence="13 14">
    <name type="scientific">Sungouiella intermedia</name>
    <dbReference type="NCBI Taxonomy" id="45354"/>
    <lineage>
        <taxon>Eukaryota</taxon>
        <taxon>Fungi</taxon>
        <taxon>Dikarya</taxon>
        <taxon>Ascomycota</taxon>
        <taxon>Saccharomycotina</taxon>
        <taxon>Pichiomycetes</taxon>
        <taxon>Metschnikowiaceae</taxon>
        <taxon>Sungouiella</taxon>
    </lineage>
</organism>
<feature type="region of interest" description="Disordered" evidence="11">
    <location>
        <begin position="272"/>
        <end position="323"/>
    </location>
</feature>
<evidence type="ECO:0000259" key="12">
    <source>
        <dbReference type="PROSITE" id="PS51675"/>
    </source>
</evidence>
<evidence type="ECO:0000256" key="10">
    <source>
        <dbReference type="PIRSR" id="PIRSR016323-2"/>
    </source>
</evidence>
<dbReference type="GO" id="GO:0000049">
    <property type="term" value="F:tRNA binding"/>
    <property type="evidence" value="ECO:0007669"/>
    <property type="project" value="TreeGrafter"/>
</dbReference>
<dbReference type="PIRSF" id="PIRSF016323">
    <property type="entry name" value="tRNA_m1G_mtfrase_met"/>
    <property type="match status" value="1"/>
</dbReference>
<dbReference type="PROSITE" id="PS51675">
    <property type="entry name" value="SAM_MT_TRM10"/>
    <property type="match status" value="1"/>
</dbReference>
<dbReference type="InterPro" id="IPR016653">
    <property type="entry name" value="TRM10/TRM10A"/>
</dbReference>
<dbReference type="PANTHER" id="PTHR13563:SF13">
    <property type="entry name" value="TRNA METHYLTRANSFERASE 10 HOMOLOG A"/>
    <property type="match status" value="1"/>
</dbReference>
<feature type="compositionally biased region" description="Basic and acidic residues" evidence="11">
    <location>
        <begin position="274"/>
        <end position="302"/>
    </location>
</feature>
<accession>A0A1L0C1E7</accession>
<evidence type="ECO:0000313" key="14">
    <source>
        <dbReference type="Proteomes" id="UP000182259"/>
    </source>
</evidence>
<reference evidence="13 14" key="1">
    <citation type="submission" date="2016-10" db="EMBL/GenBank/DDBJ databases">
        <authorList>
            <person name="de Groot N.N."/>
        </authorList>
    </citation>
    <scope>NUCLEOTIDE SEQUENCE [LARGE SCALE GENOMIC DNA]</scope>
    <source>
        <strain evidence="13 14">PYCC 4715</strain>
    </source>
</reference>
<dbReference type="CDD" id="cd18089">
    <property type="entry name" value="SPOUT_Trm10-like"/>
    <property type="match status" value="1"/>
</dbReference>
<dbReference type="EC" id="2.1.1.221" evidence="1"/>
<feature type="compositionally biased region" description="Acidic residues" evidence="11">
    <location>
        <begin position="303"/>
        <end position="323"/>
    </location>
</feature>
<evidence type="ECO:0000256" key="6">
    <source>
        <dbReference type="ARBA" id="ARBA00031792"/>
    </source>
</evidence>
<evidence type="ECO:0000256" key="9">
    <source>
        <dbReference type="PIRSR" id="PIRSR016323-1"/>
    </source>
</evidence>
<dbReference type="AlphaFoldDB" id="A0A1L0C1E7"/>
<dbReference type="GO" id="GO:0005634">
    <property type="term" value="C:nucleus"/>
    <property type="evidence" value="ECO:0007669"/>
    <property type="project" value="TreeGrafter"/>
</dbReference>
<dbReference type="InterPro" id="IPR038459">
    <property type="entry name" value="MT_TRM10-typ_sf"/>
</dbReference>